<name>A0A2K8KNG2_9MOLU</name>
<feature type="transmembrane region" description="Helical" evidence="1">
    <location>
        <begin position="174"/>
        <end position="199"/>
    </location>
</feature>
<dbReference type="RefSeq" id="WP_100254070.1">
    <property type="nucleotide sequence ID" value="NZ_CP024870.1"/>
</dbReference>
<feature type="transmembrane region" description="Helical" evidence="1">
    <location>
        <begin position="20"/>
        <end position="43"/>
    </location>
</feature>
<keyword evidence="3" id="KW-1185">Reference proteome</keyword>
<dbReference type="Proteomes" id="UP000231179">
    <property type="component" value="Chromosome"/>
</dbReference>
<keyword evidence="1" id="KW-0812">Transmembrane</keyword>
<feature type="transmembrane region" description="Helical" evidence="1">
    <location>
        <begin position="133"/>
        <end position="162"/>
    </location>
</feature>
<dbReference type="AlphaFoldDB" id="A0A2K8KNG2"/>
<sequence length="616" mass="70800">MRSFYVIYKNNLQKFYRNKFNIIACCAVFGLTLFVNILMFLFFTKMHMPVLSISLTIVLSSIFLTIYNVNNITRTIISDKHGGVESIQSRRGVKDPVIFFSKFLAIKTITWSYIILVYLMYISLAEIFGVLNIYYVLTTLSVGIFALFPLEFVISGMTYFFATATYSNKKSIPFTWIFITVMSCFWLFAGLPTAIGGLFSNQDQFDTGRVYRLYELRKKYPDGLASGLLDGDLNKLFKSEREYSDSIYSTDNISSFIGGLKIRVVKNEETFYRPIYSNNNFIFSNYNEWALTKGGMILELSEQATGGSLSPLSDFMKHFLGDLVYLDEDSNLGFYFTNYGDSCGSTCYYNLLKNNFLINFVKSIAIQPEGNAKIKLHKDSYFGSQTRQSFSGDDQYEAVLDNISSKNEFLKLFLEANNKKMYEDELKEIVAILKSHYLYQNTFKKYYEQDSTFQVDGDEYDRSYHKSYDYDLKFESWAGDSKYSASSRLVLGNIFSIILSGPATYDDGTTREFKNKLLNINDFANPFANFYNMVLYSGKSDYDSSIIQSGSQLIPLANRYLPILEEDSNGNKNLVFARKPLPIVINYISWIGSSLILLGLSYWMFSRRKVRNISEV</sequence>
<feature type="transmembrane region" description="Helical" evidence="1">
    <location>
        <begin position="49"/>
        <end position="70"/>
    </location>
</feature>
<dbReference type="EMBL" id="CP024870">
    <property type="protein sequence ID" value="ATX70506.1"/>
    <property type="molecule type" value="Genomic_DNA"/>
</dbReference>
<keyword evidence="1" id="KW-1133">Transmembrane helix</keyword>
<accession>A0A2K8KNG2</accession>
<proteinExistence type="predicted"/>
<evidence type="ECO:0000313" key="3">
    <source>
        <dbReference type="Proteomes" id="UP000231179"/>
    </source>
</evidence>
<evidence type="ECO:0000313" key="2">
    <source>
        <dbReference type="EMBL" id="ATX70506.1"/>
    </source>
</evidence>
<protein>
    <submittedName>
        <fullName evidence="2">Uncharacterized protein</fullName>
    </submittedName>
</protein>
<reference evidence="2 3" key="1">
    <citation type="submission" date="2017-11" db="EMBL/GenBank/DDBJ databases">
        <title>Complete genome sequence of Spiroplasma clarkii CN-5 (DSM 19994).</title>
        <authorList>
            <person name="Tsai Y.-M."/>
            <person name="Chang A."/>
            <person name="Lo W.-S."/>
            <person name="Kuo C.-H."/>
        </authorList>
    </citation>
    <scope>NUCLEOTIDE SEQUENCE [LARGE SCALE GENOMIC DNA]</scope>
    <source>
        <strain evidence="2 3">CN-5</strain>
    </source>
</reference>
<evidence type="ECO:0000256" key="1">
    <source>
        <dbReference type="SAM" id="Phobius"/>
    </source>
</evidence>
<organism evidence="2 3">
    <name type="scientific">Spiroplasma clarkii</name>
    <dbReference type="NCBI Taxonomy" id="2139"/>
    <lineage>
        <taxon>Bacteria</taxon>
        <taxon>Bacillati</taxon>
        <taxon>Mycoplasmatota</taxon>
        <taxon>Mollicutes</taxon>
        <taxon>Entomoplasmatales</taxon>
        <taxon>Spiroplasmataceae</taxon>
        <taxon>Spiroplasma</taxon>
    </lineage>
</organism>
<feature type="transmembrane region" description="Helical" evidence="1">
    <location>
        <begin position="587"/>
        <end position="605"/>
    </location>
</feature>
<gene>
    <name evidence="2" type="ORF">SCLAR_v1c01750</name>
</gene>
<keyword evidence="1" id="KW-0472">Membrane</keyword>